<accession>O45954</accession>
<dbReference type="UCSC" id="Y51A2B.3">
    <property type="organism name" value="c. elegans"/>
</dbReference>
<dbReference type="PhylomeDB" id="O45954"/>
<sequence>MVYGLRKIRAHQSWDPKFFKNINFLDIFSYWKIHMEYVATWLMHSNEFRSLPNHEKLAIFKTVWAIWRRFERYAMSAEIFGKRCYEEKIIVHSDDSASKFGELYVDYSLVSDKGFEKIRSVLGGRLIKYFDIIVKPYLELNLTETEVTYILCQIVCNYAGRRLQGQIQAAGERFLEEISDNLHSYYKNLREKFENYALRLAKMMQIVNQMLNIQLKSKNNMDVAMLFDMFNIIFTDPDFFRVQ</sequence>
<evidence type="ECO:0000313" key="5">
    <source>
        <dbReference type="EMBL" id="CAA16390.2"/>
    </source>
</evidence>
<dbReference type="KEGG" id="cel:CELE_Y51A2B.3"/>
<dbReference type="PANTHER" id="PTHR45680">
    <property type="entry name" value="NUCLEAR HORMONE RECEPTOR FAMILY"/>
    <property type="match status" value="1"/>
</dbReference>
<dbReference type="OrthoDB" id="10018779at2759"/>
<organism evidence="5 6">
    <name type="scientific">Caenorhabditis elegans</name>
    <dbReference type="NCBI Taxonomy" id="6239"/>
    <lineage>
        <taxon>Eukaryota</taxon>
        <taxon>Metazoa</taxon>
        <taxon>Ecdysozoa</taxon>
        <taxon>Nematoda</taxon>
        <taxon>Chromadorea</taxon>
        <taxon>Rhabditida</taxon>
        <taxon>Rhabditina</taxon>
        <taxon>Rhabditomorpha</taxon>
        <taxon>Rhabditoidea</taxon>
        <taxon>Rhabditidae</taxon>
        <taxon>Peloderinae</taxon>
        <taxon>Caenorhabditis</taxon>
    </lineage>
</organism>
<dbReference type="PROSITE" id="PS51843">
    <property type="entry name" value="NR_LBD"/>
    <property type="match status" value="1"/>
</dbReference>
<dbReference type="Proteomes" id="UP000001940">
    <property type="component" value="Chromosome V"/>
</dbReference>
<proteinExistence type="predicted"/>
<evidence type="ECO:0000313" key="6">
    <source>
        <dbReference type="Proteomes" id="UP000001940"/>
    </source>
</evidence>
<evidence type="ECO:0000256" key="2">
    <source>
        <dbReference type="ARBA" id="ARBA00023163"/>
    </source>
</evidence>
<dbReference type="WormBase" id="Y51A2B.3">
    <property type="protein sequence ID" value="CE41474"/>
    <property type="gene ID" value="WBGene00013067"/>
    <property type="gene designation" value="nhr-288"/>
</dbReference>
<dbReference type="InterPro" id="IPR000536">
    <property type="entry name" value="Nucl_hrmn_rcpt_lig-bd"/>
</dbReference>
<dbReference type="OMA" id="ETEWINI"/>
<dbReference type="Gene3D" id="1.10.565.10">
    <property type="entry name" value="Retinoid X Receptor"/>
    <property type="match status" value="1"/>
</dbReference>
<dbReference type="InParanoid" id="O45954"/>
<name>O45954_CAEEL</name>
<evidence type="ECO:0000259" key="4">
    <source>
        <dbReference type="PROSITE" id="PS51843"/>
    </source>
</evidence>
<gene>
    <name evidence="5 7" type="primary">nhr-288</name>
    <name evidence="5" type="ORF">CELE_Y51A2B.3</name>
    <name evidence="7" type="ORF">Y51A2B.3</name>
</gene>
<evidence type="ECO:0000313" key="7">
    <source>
        <dbReference type="WormBase" id="Y51A2B.3"/>
    </source>
</evidence>
<dbReference type="HOGENOM" id="CLU_007368_7_1_1"/>
<dbReference type="CTD" id="190128"/>
<dbReference type="SUPFAM" id="SSF48508">
    <property type="entry name" value="Nuclear receptor ligand-binding domain"/>
    <property type="match status" value="1"/>
</dbReference>
<dbReference type="EMBL" id="BX284605">
    <property type="protein sequence ID" value="CAA16390.2"/>
    <property type="molecule type" value="Genomic_DNA"/>
</dbReference>
<keyword evidence="2" id="KW-0804">Transcription</keyword>
<feature type="domain" description="NR LBD" evidence="4">
    <location>
        <begin position="1"/>
        <end position="243"/>
    </location>
</feature>
<dbReference type="RefSeq" id="NP_507595.2">
    <property type="nucleotide sequence ID" value="NM_075194.2"/>
</dbReference>
<reference evidence="5 6" key="1">
    <citation type="journal article" date="1998" name="Science">
        <title>Genome sequence of the nematode C. elegans: a platform for investigating biology.</title>
        <authorList>
            <consortium name="The C. elegans sequencing consortium"/>
            <person name="Sulson J.E."/>
            <person name="Waterston R."/>
        </authorList>
    </citation>
    <scope>NUCLEOTIDE SEQUENCE [LARGE SCALE GENOMIC DNA]</scope>
    <source>
        <strain evidence="5 6">Bristol N2</strain>
    </source>
</reference>
<dbReference type="eggNOG" id="KOG3575">
    <property type="taxonomic scope" value="Eukaryota"/>
</dbReference>
<dbReference type="Pfam" id="PF00104">
    <property type="entry name" value="Hormone_recep"/>
    <property type="match status" value="1"/>
</dbReference>
<dbReference type="AGR" id="WB:WBGene00013067"/>
<dbReference type="PaxDb" id="6239-Y51A2B.3"/>
<dbReference type="GeneID" id="190128"/>
<dbReference type="InterPro" id="IPR035500">
    <property type="entry name" value="NHR-like_dom_sf"/>
</dbReference>
<evidence type="ECO:0000256" key="1">
    <source>
        <dbReference type="ARBA" id="ARBA00023015"/>
    </source>
</evidence>
<dbReference type="PANTHER" id="PTHR45680:SF31">
    <property type="entry name" value="NR LBD DOMAIN-CONTAINING PROTEIN-RELATED"/>
    <property type="match status" value="1"/>
</dbReference>
<dbReference type="AlphaFoldDB" id="O45954"/>
<keyword evidence="6" id="KW-1185">Reference proteome</keyword>
<evidence type="ECO:0000256" key="3">
    <source>
        <dbReference type="ARBA" id="ARBA00023170"/>
    </source>
</evidence>
<keyword evidence="3" id="KW-0675">Receptor</keyword>
<dbReference type="SMART" id="SM00430">
    <property type="entry name" value="HOLI"/>
    <property type="match status" value="1"/>
</dbReference>
<dbReference type="SMR" id="O45954"/>
<protein>
    <submittedName>
        <fullName evidence="5">NR LBD domain-containing protein</fullName>
    </submittedName>
</protein>
<keyword evidence="1" id="KW-0805">Transcription regulation</keyword>
<dbReference type="InterPro" id="IPR051152">
    <property type="entry name" value="C.elegans_Orphan_NR"/>
</dbReference>